<feature type="compositionally biased region" description="Polar residues" evidence="1">
    <location>
        <begin position="533"/>
        <end position="555"/>
    </location>
</feature>
<feature type="compositionally biased region" description="Low complexity" evidence="1">
    <location>
        <begin position="617"/>
        <end position="634"/>
    </location>
</feature>
<comment type="caution">
    <text evidence="2">The sequence shown here is derived from an EMBL/GenBank/DDBJ whole genome shotgun (WGS) entry which is preliminary data.</text>
</comment>
<gene>
    <name evidence="2" type="ORF">OnM2_018066</name>
</gene>
<feature type="compositionally biased region" description="Polar residues" evidence="1">
    <location>
        <begin position="568"/>
        <end position="598"/>
    </location>
</feature>
<feature type="compositionally biased region" description="Polar residues" evidence="1">
    <location>
        <begin position="1000"/>
        <end position="1027"/>
    </location>
</feature>
<evidence type="ECO:0000313" key="3">
    <source>
        <dbReference type="Proteomes" id="UP000286134"/>
    </source>
</evidence>
<feature type="compositionally biased region" description="Low complexity" evidence="1">
    <location>
        <begin position="648"/>
        <end position="658"/>
    </location>
</feature>
<feature type="region of interest" description="Disordered" evidence="1">
    <location>
        <begin position="1104"/>
        <end position="1140"/>
    </location>
</feature>
<dbReference type="EMBL" id="MCFK01001866">
    <property type="protein sequence ID" value="RKF64480.1"/>
    <property type="molecule type" value="Genomic_DNA"/>
</dbReference>
<feature type="region of interest" description="Disordered" evidence="1">
    <location>
        <begin position="795"/>
        <end position="866"/>
    </location>
</feature>
<feature type="region of interest" description="Disordered" evidence="1">
    <location>
        <begin position="991"/>
        <end position="1044"/>
    </location>
</feature>
<feature type="compositionally biased region" description="Polar residues" evidence="1">
    <location>
        <begin position="635"/>
        <end position="647"/>
    </location>
</feature>
<organism evidence="2 3">
    <name type="scientific">Erysiphe neolycopersici</name>
    <dbReference type="NCBI Taxonomy" id="212602"/>
    <lineage>
        <taxon>Eukaryota</taxon>
        <taxon>Fungi</taxon>
        <taxon>Dikarya</taxon>
        <taxon>Ascomycota</taxon>
        <taxon>Pezizomycotina</taxon>
        <taxon>Leotiomycetes</taxon>
        <taxon>Erysiphales</taxon>
        <taxon>Erysiphaceae</taxon>
        <taxon>Erysiphe</taxon>
    </lineage>
</organism>
<sequence>MSARLPTKNITPHDNALIAEYANRMMSQTTEEAKAEMRSRLQSHMSPDVIQKFQAQNIDPLMMWCRQHAASKISNERNRLAKQQQQATKSGKGLGLSSSMQPSRSLPPNSMIGTSSPLNSGNINSDYANFMGTVDSAAHKQQQGVIAQAEGQIVVPANPGSKIANSQPIVMPGLSINVNEQRSSVNPGVRAQPQQIFNPHQLQNQRFQHAQVPQQAQAELRMTTPATPVTTKTQVSLQGQSVGIGSSSVPPSLVQSPMSTLNAPMRTPQVNQSDLQSINNPNTQFVTPIDPRFMTGNQKQPITQQQIANIRANPNSISQHVISPNILAIDNQKLMQMDNADIPQAILSHPSMPQGFPPEVTKWCHLKHWALTNPNNTGHQTLEIIKNFQRAHFQNIMQRNRAVIQHARNNVVTNKAMINQNSTPSPGVAAPVAPMGPAQVQNPIAMMMNMNSGQFRQPTMADIQTLRNHPSGRMRNATDDQIRNLILRSTQQHQHQQQLSSANHQKIIAMQNMNQASQSNNMSQSPIPIAKTTGQLRKNTGPNTSTKGKSLQASKSKPPIVPAGSEPVPQNSPRRLNPSTVRQPPYPVTSSRNSSPVQALTRISKRTSNGDMKAEISSTSSLQPSTPQSSLQSSNNNARTPSLKTGSLTPQQLTLLTPEQRKKYESTPRHSQTNRSTFKLDDQIKNVQEQISEEALVSEIKSMDAKTKEQVQKSLVSLIQPTQGMWRALNKWFMKCGDVDRLKTFFRLRARLAMQFQDGKFDPEKVKTVFTISLAEIDFAKKTLNLMITDLRENYPCPKPQGQSKTQSINSSQGQRSQGPNNLQQQQQQKSQVSVSRSSHAAPVPSPAQATFVIGTPSPHGTPSYADKKIVNMDLHIPPRKKQKLTTNSSSNQASVLPAFSSPNLSNAALVTDLRKQSAESIKPIFFCSELDCDRNTGFEKELDLKQHMLNEHIRPNENPIKYAQDMLTEALSSNSRGQTKDLANVSQKSVLDKAEEKMTQNNSQQEQTNLTKVSNTTSTVTPMLRQTSTNQSNQSSEKSSKEANKFIESKELTKNTGTSIKESVQQWGQLETAKPEDSWANSYVHPSDLMQIAKTFEITTNGCMSDPNGFREATPDNTPESSKDGISEPNSDISDGAGLDMQVDLYPHSYMPFSLNDGNSLSDELLHHENEVNMKLHDRDQSSVFYPSFDDINLSTYDKRFSFDTHLFSYGEN</sequence>
<evidence type="ECO:0000256" key="1">
    <source>
        <dbReference type="SAM" id="MobiDB-lite"/>
    </source>
</evidence>
<feature type="compositionally biased region" description="Polar residues" evidence="1">
    <location>
        <begin position="801"/>
        <end position="814"/>
    </location>
</feature>
<accession>A0A420I463</accession>
<dbReference type="OrthoDB" id="3918840at2759"/>
<feature type="compositionally biased region" description="Low complexity" evidence="1">
    <location>
        <begin position="1028"/>
        <end position="1038"/>
    </location>
</feature>
<feature type="compositionally biased region" description="Low complexity" evidence="1">
    <location>
        <begin position="89"/>
        <end position="99"/>
    </location>
</feature>
<feature type="compositionally biased region" description="Basic and acidic residues" evidence="1">
    <location>
        <begin position="659"/>
        <end position="668"/>
    </location>
</feature>
<dbReference type="Proteomes" id="UP000286134">
    <property type="component" value="Unassembled WGS sequence"/>
</dbReference>
<feature type="compositionally biased region" description="Polar residues" evidence="1">
    <location>
        <begin position="100"/>
        <end position="118"/>
    </location>
</feature>
<dbReference type="AlphaFoldDB" id="A0A420I463"/>
<feature type="region of interest" description="Disordered" evidence="1">
    <location>
        <begin position="533"/>
        <end position="677"/>
    </location>
</feature>
<feature type="compositionally biased region" description="Low complexity" evidence="1">
    <location>
        <begin position="815"/>
        <end position="839"/>
    </location>
</feature>
<proteinExistence type="predicted"/>
<reference evidence="2 3" key="1">
    <citation type="journal article" date="2018" name="BMC Genomics">
        <title>Comparative genome analyses reveal sequence features reflecting distinct modes of host-adaptation between dicot and monocot powdery mildew.</title>
        <authorList>
            <person name="Wu Y."/>
            <person name="Ma X."/>
            <person name="Pan Z."/>
            <person name="Kale S.D."/>
            <person name="Song Y."/>
            <person name="King H."/>
            <person name="Zhang Q."/>
            <person name="Presley C."/>
            <person name="Deng X."/>
            <person name="Wei C.I."/>
            <person name="Xiao S."/>
        </authorList>
    </citation>
    <scope>NUCLEOTIDE SEQUENCE [LARGE SCALE GENOMIC DNA]</scope>
    <source>
        <strain evidence="2">UMSG2</strain>
    </source>
</reference>
<name>A0A420I463_9PEZI</name>
<dbReference type="STRING" id="212602.A0A420I463"/>
<keyword evidence="3" id="KW-1185">Reference proteome</keyword>
<protein>
    <submittedName>
        <fullName evidence="2">Uncharacterized protein</fullName>
    </submittedName>
</protein>
<feature type="region of interest" description="Disordered" evidence="1">
    <location>
        <begin position="75"/>
        <end position="118"/>
    </location>
</feature>
<evidence type="ECO:0000313" key="2">
    <source>
        <dbReference type="EMBL" id="RKF64480.1"/>
    </source>
</evidence>